<sequence>MSLLQVRDAVAFPGGSNSSDTVIDNVHFNLTTLNFWNYTLYSNGTLSNGSWCLLTFPPYTPPLLLENGTFINATWCYSPVKGIQHRAAIAIGYAVVFGIALVLTLVSLNKHARLYLPAEKRFYPIGRRWQWYWAIWVCATALISLLTCIDVDRYFLPELPIILTSFFWYLMQIGAIAVVWEAVRHWGSWMERQFTDPDPFALRDGDRRSKVEFWLPLWFYLFLWLNFFMIVPRNWEPIQHQRYPQQVVDEAIPTATDARFKTAAFLLAVCWLTTVFSLRHSIEHYCPRNRGILNRISGFLRYTPARFMIILPLAAVVPVYQALVAWHFAWSPLNIDGLDAAIYPGAYTPALLIVLVQAYFGLLLPNEDKELLRQRRVRDQALDREMGIVHKPSWWRRINGEHIAANESMSDRLARNVREVQGNRQATTRNPDGIDIASGPVEMTPVSPPPPASPRISRTEVERYSGKSDRGRTELAAGLMFPQAGERAAAQRHEEIGLDDAAPPPYQPEGDAGTRPAPNVERSATSNSTDRPPQQIRSMLDV</sequence>
<protein>
    <submittedName>
        <fullName evidence="3">Uncharacterized protein</fullName>
    </submittedName>
</protein>
<feature type="compositionally biased region" description="Basic and acidic residues" evidence="1">
    <location>
        <begin position="457"/>
        <end position="472"/>
    </location>
</feature>
<evidence type="ECO:0000256" key="2">
    <source>
        <dbReference type="SAM" id="Phobius"/>
    </source>
</evidence>
<accession>A0AAN6TET6</accession>
<feature type="transmembrane region" description="Helical" evidence="2">
    <location>
        <begin position="213"/>
        <end position="231"/>
    </location>
</feature>
<keyword evidence="4" id="KW-1185">Reference proteome</keyword>
<feature type="transmembrane region" description="Helical" evidence="2">
    <location>
        <begin position="263"/>
        <end position="282"/>
    </location>
</feature>
<dbReference type="Proteomes" id="UP001302812">
    <property type="component" value="Unassembled WGS sequence"/>
</dbReference>
<evidence type="ECO:0000313" key="4">
    <source>
        <dbReference type="Proteomes" id="UP001302812"/>
    </source>
</evidence>
<name>A0AAN6TET6_9PEZI</name>
<gene>
    <name evidence="3" type="ORF">N656DRAFT_797657</name>
</gene>
<organism evidence="3 4">
    <name type="scientific">Canariomyces notabilis</name>
    <dbReference type="NCBI Taxonomy" id="2074819"/>
    <lineage>
        <taxon>Eukaryota</taxon>
        <taxon>Fungi</taxon>
        <taxon>Dikarya</taxon>
        <taxon>Ascomycota</taxon>
        <taxon>Pezizomycotina</taxon>
        <taxon>Sordariomycetes</taxon>
        <taxon>Sordariomycetidae</taxon>
        <taxon>Sordariales</taxon>
        <taxon>Chaetomiaceae</taxon>
        <taxon>Canariomyces</taxon>
    </lineage>
</organism>
<feature type="compositionally biased region" description="Polar residues" evidence="1">
    <location>
        <begin position="522"/>
        <end position="542"/>
    </location>
</feature>
<feature type="transmembrane region" description="Helical" evidence="2">
    <location>
        <begin position="161"/>
        <end position="183"/>
    </location>
</feature>
<dbReference type="RefSeq" id="XP_064670696.1">
    <property type="nucleotide sequence ID" value="XM_064817672.1"/>
</dbReference>
<dbReference type="Pfam" id="PF10361">
    <property type="entry name" value="DUF2434"/>
    <property type="match status" value="1"/>
</dbReference>
<keyword evidence="2" id="KW-0812">Transmembrane</keyword>
<comment type="caution">
    <text evidence="3">The sequence shown here is derived from an EMBL/GenBank/DDBJ whole genome shotgun (WGS) entry which is preliminary data.</text>
</comment>
<keyword evidence="2" id="KW-1133">Transmembrane helix</keyword>
<dbReference type="AlphaFoldDB" id="A0AAN6TET6"/>
<proteinExistence type="predicted"/>
<feature type="transmembrane region" description="Helical" evidence="2">
    <location>
        <begin position="87"/>
        <end position="108"/>
    </location>
</feature>
<feature type="region of interest" description="Disordered" evidence="1">
    <location>
        <begin position="484"/>
        <end position="542"/>
    </location>
</feature>
<dbReference type="InterPro" id="IPR018830">
    <property type="entry name" value="DUF2434"/>
</dbReference>
<dbReference type="EMBL" id="MU853340">
    <property type="protein sequence ID" value="KAK4113126.1"/>
    <property type="molecule type" value="Genomic_DNA"/>
</dbReference>
<reference evidence="3" key="1">
    <citation type="journal article" date="2023" name="Mol. Phylogenet. Evol.">
        <title>Genome-scale phylogeny and comparative genomics of the fungal order Sordariales.</title>
        <authorList>
            <person name="Hensen N."/>
            <person name="Bonometti L."/>
            <person name="Westerberg I."/>
            <person name="Brannstrom I.O."/>
            <person name="Guillou S."/>
            <person name="Cros-Aarteil S."/>
            <person name="Calhoun S."/>
            <person name="Haridas S."/>
            <person name="Kuo A."/>
            <person name="Mondo S."/>
            <person name="Pangilinan J."/>
            <person name="Riley R."/>
            <person name="LaButti K."/>
            <person name="Andreopoulos B."/>
            <person name="Lipzen A."/>
            <person name="Chen C."/>
            <person name="Yan M."/>
            <person name="Daum C."/>
            <person name="Ng V."/>
            <person name="Clum A."/>
            <person name="Steindorff A."/>
            <person name="Ohm R.A."/>
            <person name="Martin F."/>
            <person name="Silar P."/>
            <person name="Natvig D.O."/>
            <person name="Lalanne C."/>
            <person name="Gautier V."/>
            <person name="Ament-Velasquez S.L."/>
            <person name="Kruys A."/>
            <person name="Hutchinson M.I."/>
            <person name="Powell A.J."/>
            <person name="Barry K."/>
            <person name="Miller A.N."/>
            <person name="Grigoriev I.V."/>
            <person name="Debuchy R."/>
            <person name="Gladieux P."/>
            <person name="Hiltunen Thoren M."/>
            <person name="Johannesson H."/>
        </authorList>
    </citation>
    <scope>NUCLEOTIDE SEQUENCE</scope>
    <source>
        <strain evidence="3">CBS 508.74</strain>
    </source>
</reference>
<keyword evidence="2" id="KW-0472">Membrane</keyword>
<evidence type="ECO:0000256" key="1">
    <source>
        <dbReference type="SAM" id="MobiDB-lite"/>
    </source>
</evidence>
<reference evidence="3" key="2">
    <citation type="submission" date="2023-05" db="EMBL/GenBank/DDBJ databases">
        <authorList>
            <consortium name="Lawrence Berkeley National Laboratory"/>
            <person name="Steindorff A."/>
            <person name="Hensen N."/>
            <person name="Bonometti L."/>
            <person name="Westerberg I."/>
            <person name="Brannstrom I.O."/>
            <person name="Guillou S."/>
            <person name="Cros-Aarteil S."/>
            <person name="Calhoun S."/>
            <person name="Haridas S."/>
            <person name="Kuo A."/>
            <person name="Mondo S."/>
            <person name="Pangilinan J."/>
            <person name="Riley R."/>
            <person name="Labutti K."/>
            <person name="Andreopoulos B."/>
            <person name="Lipzen A."/>
            <person name="Chen C."/>
            <person name="Yanf M."/>
            <person name="Daum C."/>
            <person name="Ng V."/>
            <person name="Clum A."/>
            <person name="Ohm R."/>
            <person name="Martin F."/>
            <person name="Silar P."/>
            <person name="Natvig D."/>
            <person name="Lalanne C."/>
            <person name="Gautier V."/>
            <person name="Ament-Velasquez S.L."/>
            <person name="Kruys A."/>
            <person name="Hutchinson M.I."/>
            <person name="Powell A.J."/>
            <person name="Barry K."/>
            <person name="Miller A.N."/>
            <person name="Grigoriev I.V."/>
            <person name="Debuchy R."/>
            <person name="Gladieux P."/>
            <person name="Thoren M.H."/>
            <person name="Johannesson H."/>
        </authorList>
    </citation>
    <scope>NUCLEOTIDE SEQUENCE</scope>
    <source>
        <strain evidence="3">CBS 508.74</strain>
    </source>
</reference>
<feature type="region of interest" description="Disordered" evidence="1">
    <location>
        <begin position="420"/>
        <end position="472"/>
    </location>
</feature>
<evidence type="ECO:0000313" key="3">
    <source>
        <dbReference type="EMBL" id="KAK4113126.1"/>
    </source>
</evidence>
<feature type="transmembrane region" description="Helical" evidence="2">
    <location>
        <begin position="303"/>
        <end position="326"/>
    </location>
</feature>
<feature type="transmembrane region" description="Helical" evidence="2">
    <location>
        <begin position="129"/>
        <end position="149"/>
    </location>
</feature>
<feature type="transmembrane region" description="Helical" evidence="2">
    <location>
        <begin position="346"/>
        <end position="366"/>
    </location>
</feature>
<dbReference type="GeneID" id="89941797"/>